<gene>
    <name evidence="2" type="ORF">B0A81_00060</name>
</gene>
<feature type="domain" description="N-acetyltransferase" evidence="1">
    <location>
        <begin position="9"/>
        <end position="167"/>
    </location>
</feature>
<evidence type="ECO:0000259" key="1">
    <source>
        <dbReference type="PROSITE" id="PS51186"/>
    </source>
</evidence>
<dbReference type="EMBL" id="MUHD01000001">
    <property type="protein sequence ID" value="OXB11789.1"/>
    <property type="molecule type" value="Genomic_DNA"/>
</dbReference>
<evidence type="ECO:0000313" key="2">
    <source>
        <dbReference type="EMBL" id="OXB11789.1"/>
    </source>
</evidence>
<sequence>MIVVETKRTCIKQIEQNDLEALYSICGNNELMKFVGDSKPLSIEQTQKWIDVSISNYKSKGFGMYGVFFKDNNQFIGYCGLVHSEDVNDNELVYALMKEYWGLGLATELADAIIKYGFETLKLKTIYASIDPANTASEKVLLKSGFKEVFKQNDEFGMETSYFLIQY</sequence>
<comment type="caution">
    <text evidence="2">The sequence shown here is derived from an EMBL/GenBank/DDBJ whole genome shotgun (WGS) entry which is preliminary data.</text>
</comment>
<dbReference type="SUPFAM" id="SSF55729">
    <property type="entry name" value="Acyl-CoA N-acyltransferases (Nat)"/>
    <property type="match status" value="1"/>
</dbReference>
<dbReference type="Pfam" id="PF13302">
    <property type="entry name" value="Acetyltransf_3"/>
    <property type="match status" value="1"/>
</dbReference>
<dbReference type="PANTHER" id="PTHR43792:SF1">
    <property type="entry name" value="N-ACETYLTRANSFERASE DOMAIN-CONTAINING PROTEIN"/>
    <property type="match status" value="1"/>
</dbReference>
<dbReference type="RefSeq" id="WP_089056102.1">
    <property type="nucleotide sequence ID" value="NZ_MUHD01000001.1"/>
</dbReference>
<dbReference type="CDD" id="cd04301">
    <property type="entry name" value="NAT_SF"/>
    <property type="match status" value="1"/>
</dbReference>
<reference evidence="2 3" key="1">
    <citation type="submission" date="2016-11" db="EMBL/GenBank/DDBJ databases">
        <title>Whole genomes of Flavobacteriaceae.</title>
        <authorList>
            <person name="Stine C."/>
            <person name="Li C."/>
            <person name="Tadesse D."/>
        </authorList>
    </citation>
    <scope>NUCLEOTIDE SEQUENCE [LARGE SCALE GENOMIC DNA]</scope>
    <source>
        <strain evidence="2 3">CCUG 60112</strain>
    </source>
</reference>
<dbReference type="PANTHER" id="PTHR43792">
    <property type="entry name" value="GNAT FAMILY, PUTATIVE (AFU_ORTHOLOGUE AFUA_3G00765)-RELATED-RELATED"/>
    <property type="match status" value="1"/>
</dbReference>
<proteinExistence type="predicted"/>
<dbReference type="InterPro" id="IPR000182">
    <property type="entry name" value="GNAT_dom"/>
</dbReference>
<dbReference type="Gene3D" id="3.40.630.30">
    <property type="match status" value="1"/>
</dbReference>
<organism evidence="2 3">
    <name type="scientific">Flavobacterium plurextorum</name>
    <dbReference type="NCBI Taxonomy" id="1114867"/>
    <lineage>
        <taxon>Bacteria</taxon>
        <taxon>Pseudomonadati</taxon>
        <taxon>Bacteroidota</taxon>
        <taxon>Flavobacteriia</taxon>
        <taxon>Flavobacteriales</taxon>
        <taxon>Flavobacteriaceae</taxon>
        <taxon>Flavobacterium</taxon>
    </lineage>
</organism>
<protein>
    <recommendedName>
        <fullName evidence="1">N-acetyltransferase domain-containing protein</fullName>
    </recommendedName>
</protein>
<dbReference type="PROSITE" id="PS51186">
    <property type="entry name" value="GNAT"/>
    <property type="match status" value="1"/>
</dbReference>
<dbReference type="InterPro" id="IPR051531">
    <property type="entry name" value="N-acetyltransferase"/>
</dbReference>
<evidence type="ECO:0000313" key="3">
    <source>
        <dbReference type="Proteomes" id="UP000198381"/>
    </source>
</evidence>
<keyword evidence="3" id="KW-1185">Reference proteome</keyword>
<name>A0ABX4D075_9FLAO</name>
<dbReference type="InterPro" id="IPR016181">
    <property type="entry name" value="Acyl_CoA_acyltransferase"/>
</dbReference>
<dbReference type="Proteomes" id="UP000198381">
    <property type="component" value="Unassembled WGS sequence"/>
</dbReference>
<accession>A0ABX4D075</accession>